<accession>A0A3S3ZQQ7</accession>
<organism evidence="1 2">
    <name type="scientific">Labedella populi</name>
    <dbReference type="NCBI Taxonomy" id="2498850"/>
    <lineage>
        <taxon>Bacteria</taxon>
        <taxon>Bacillati</taxon>
        <taxon>Actinomycetota</taxon>
        <taxon>Actinomycetes</taxon>
        <taxon>Micrococcales</taxon>
        <taxon>Microbacteriaceae</taxon>
        <taxon>Labedella</taxon>
    </lineage>
</organism>
<dbReference type="AlphaFoldDB" id="A0A3S3ZQQ7"/>
<gene>
    <name evidence="1" type="ORF">ELQ92_07475</name>
</gene>
<dbReference type="RefSeq" id="WP_128498362.1">
    <property type="nucleotide sequence ID" value="NZ_RZNC01000002.1"/>
</dbReference>
<comment type="caution">
    <text evidence="1">The sequence shown here is derived from an EMBL/GenBank/DDBJ whole genome shotgun (WGS) entry which is preliminary data.</text>
</comment>
<evidence type="ECO:0000313" key="2">
    <source>
        <dbReference type="Proteomes" id="UP000288603"/>
    </source>
</evidence>
<dbReference type="EMBL" id="RZNC01000002">
    <property type="protein sequence ID" value="RWZ64584.1"/>
    <property type="molecule type" value="Genomic_DNA"/>
</dbReference>
<evidence type="ECO:0000313" key="1">
    <source>
        <dbReference type="EMBL" id="RWZ64584.1"/>
    </source>
</evidence>
<reference evidence="1 2" key="1">
    <citation type="submission" date="2018-12" db="EMBL/GenBank/DDBJ databases">
        <authorList>
            <person name="Li F."/>
        </authorList>
    </citation>
    <scope>NUCLEOTIDE SEQUENCE [LARGE SCALE GENOMIC DNA]</scope>
    <source>
        <strain evidence="1 2">8H24J-4-2</strain>
    </source>
</reference>
<proteinExistence type="predicted"/>
<dbReference type="Proteomes" id="UP000288603">
    <property type="component" value="Unassembled WGS sequence"/>
</dbReference>
<keyword evidence="2" id="KW-1185">Reference proteome</keyword>
<name>A0A3S3ZQQ7_9MICO</name>
<dbReference type="OrthoDB" id="5120762at2"/>
<protein>
    <submittedName>
        <fullName evidence="1">Uncharacterized protein</fullName>
    </submittedName>
</protein>
<sequence length="59" mass="6399">MDIRNCPECGDDTMNAGLAFWPGIETSVAVTRCANDECDWVVIDEQLELTQTVTHAAAA</sequence>